<dbReference type="PIRSF" id="PIRSF009320">
    <property type="entry name" value="Nuc_binding_HP_1000"/>
    <property type="match status" value="1"/>
</dbReference>
<dbReference type="PANTHER" id="PTHR13696">
    <property type="entry name" value="P-LOOP CONTAINING NUCLEOSIDE TRIPHOSPHATE HYDROLASE"/>
    <property type="match status" value="1"/>
</dbReference>
<dbReference type="PANTHER" id="PTHR13696:SF96">
    <property type="entry name" value="COBQ_COBB_MIND_PARA NUCLEOTIDE BINDING DOMAIN-CONTAINING PROTEIN"/>
    <property type="match status" value="1"/>
</dbReference>
<dbReference type="Pfam" id="PF01656">
    <property type="entry name" value="CbiA"/>
    <property type="match status" value="1"/>
</dbReference>
<dbReference type="RefSeq" id="WP_377359211.1">
    <property type="nucleotide sequence ID" value="NZ_JBHTCM010000010.1"/>
</dbReference>
<proteinExistence type="predicted"/>
<evidence type="ECO:0000259" key="1">
    <source>
        <dbReference type="Pfam" id="PF01656"/>
    </source>
</evidence>
<dbReference type="SUPFAM" id="SSF52540">
    <property type="entry name" value="P-loop containing nucleoside triphosphate hydrolases"/>
    <property type="match status" value="1"/>
</dbReference>
<dbReference type="Gene3D" id="3.40.50.300">
    <property type="entry name" value="P-loop containing nucleotide triphosphate hydrolases"/>
    <property type="match status" value="1"/>
</dbReference>
<dbReference type="EMBL" id="JBHTCM010000010">
    <property type="protein sequence ID" value="MFC7333860.1"/>
    <property type="molecule type" value="Genomic_DNA"/>
</dbReference>
<organism evidence="2 3">
    <name type="scientific">Rhodocista pekingensis</name>
    <dbReference type="NCBI Taxonomy" id="201185"/>
    <lineage>
        <taxon>Bacteria</taxon>
        <taxon>Pseudomonadati</taxon>
        <taxon>Pseudomonadota</taxon>
        <taxon>Alphaproteobacteria</taxon>
        <taxon>Rhodospirillales</taxon>
        <taxon>Azospirillaceae</taxon>
        <taxon>Rhodocista</taxon>
    </lineage>
</organism>
<gene>
    <name evidence="2" type="ORF">ACFQPS_11865</name>
</gene>
<sequence>MRSILVANVKGGVGKTTIASHLAAAFATAGSRTVLAEVDRQRSSLGWLERRPRTAAAILGIDWTKEIGEPPKGVDRLVIDAPAAMRAKDVEQLVREADLVVLPVLPGAFDEAATARFLGKLDELKAIRKNRIPVAVVGNRLRPRTRAAERLDGFLSGVGHTVVARLRDSQLYPDLADSGLTLFDLTSKRAAEVRADWTPLLDYIRGLD</sequence>
<reference evidence="3" key="1">
    <citation type="journal article" date="2019" name="Int. J. Syst. Evol. Microbiol.">
        <title>The Global Catalogue of Microorganisms (GCM) 10K type strain sequencing project: providing services to taxonomists for standard genome sequencing and annotation.</title>
        <authorList>
            <consortium name="The Broad Institute Genomics Platform"/>
            <consortium name="The Broad Institute Genome Sequencing Center for Infectious Disease"/>
            <person name="Wu L."/>
            <person name="Ma J."/>
        </authorList>
    </citation>
    <scope>NUCLEOTIDE SEQUENCE [LARGE SCALE GENOMIC DNA]</scope>
    <source>
        <strain evidence="3">CGMCC 1.16275</strain>
    </source>
</reference>
<evidence type="ECO:0000313" key="2">
    <source>
        <dbReference type="EMBL" id="MFC7333860.1"/>
    </source>
</evidence>
<comment type="caution">
    <text evidence="2">The sequence shown here is derived from an EMBL/GenBank/DDBJ whole genome shotgun (WGS) entry which is preliminary data.</text>
</comment>
<dbReference type="InterPro" id="IPR027417">
    <property type="entry name" value="P-loop_NTPase"/>
</dbReference>
<keyword evidence="3" id="KW-1185">Reference proteome</keyword>
<feature type="domain" description="CobQ/CobB/MinD/ParA nucleotide binding" evidence="1">
    <location>
        <begin position="4"/>
        <end position="147"/>
    </location>
</feature>
<protein>
    <submittedName>
        <fullName evidence="2">Division plane positioning ATPase MipZ</fullName>
    </submittedName>
</protein>
<accession>A0ABW2KX16</accession>
<evidence type="ECO:0000313" key="3">
    <source>
        <dbReference type="Proteomes" id="UP001596456"/>
    </source>
</evidence>
<name>A0ABW2KX16_9PROT</name>
<dbReference type="Proteomes" id="UP001596456">
    <property type="component" value="Unassembled WGS sequence"/>
</dbReference>
<dbReference type="InterPro" id="IPR002586">
    <property type="entry name" value="CobQ/CobB/MinD/ParA_Nub-bd_dom"/>
</dbReference>
<dbReference type="InterPro" id="IPR050678">
    <property type="entry name" value="DNA_Partitioning_ATPase"/>
</dbReference>
<dbReference type="CDD" id="cd02042">
    <property type="entry name" value="ParAB_family"/>
    <property type="match status" value="1"/>
</dbReference>